<dbReference type="AlphaFoldDB" id="S4NVI6"/>
<dbReference type="EMBL" id="GAIX01011516">
    <property type="protein sequence ID" value="JAA81044.1"/>
    <property type="molecule type" value="Transcribed_RNA"/>
</dbReference>
<organism evidence="1">
    <name type="scientific">Pararge aegeria</name>
    <name type="common">speckled wood butterfly</name>
    <dbReference type="NCBI Taxonomy" id="116150"/>
    <lineage>
        <taxon>Eukaryota</taxon>
        <taxon>Metazoa</taxon>
        <taxon>Ecdysozoa</taxon>
        <taxon>Arthropoda</taxon>
        <taxon>Hexapoda</taxon>
        <taxon>Insecta</taxon>
        <taxon>Pterygota</taxon>
        <taxon>Neoptera</taxon>
        <taxon>Endopterygota</taxon>
        <taxon>Lepidoptera</taxon>
        <taxon>Glossata</taxon>
        <taxon>Ditrysia</taxon>
        <taxon>Papilionoidea</taxon>
        <taxon>Nymphalidae</taxon>
        <taxon>Satyrinae</taxon>
        <taxon>Satyrini</taxon>
        <taxon>Parargina</taxon>
        <taxon>Pararge</taxon>
    </lineage>
</organism>
<protein>
    <submittedName>
        <fullName evidence="1">Uncharacterized protein</fullName>
    </submittedName>
</protein>
<reference evidence="1" key="1">
    <citation type="journal article" date="2013" name="BMC Genomics">
        <title>Unscrambling butterfly oogenesis.</title>
        <authorList>
            <person name="Carter J.M."/>
            <person name="Baker S.C."/>
            <person name="Pink R."/>
            <person name="Carter D.R."/>
            <person name="Collins A."/>
            <person name="Tomlin J."/>
            <person name="Gibbs M."/>
            <person name="Breuker C.J."/>
        </authorList>
    </citation>
    <scope>NUCLEOTIDE SEQUENCE</scope>
    <source>
        <tissue evidence="1">Ovary</tissue>
    </source>
</reference>
<feature type="non-terminal residue" evidence="1">
    <location>
        <position position="1"/>
    </location>
</feature>
<proteinExistence type="predicted"/>
<sequence>THRLESARSVHSGTHSIDVRAVTPAERGSSIVRGGAYRTRGSESGALVRPAVVTAASWFRAPDGTHWHWHTAHRPAASLETRDENII</sequence>
<accession>S4NVI6</accession>
<evidence type="ECO:0000313" key="1">
    <source>
        <dbReference type="EMBL" id="JAA81044.1"/>
    </source>
</evidence>
<name>S4NVI6_9NEOP</name>
<reference evidence="1" key="2">
    <citation type="submission" date="2013-05" db="EMBL/GenBank/DDBJ databases">
        <authorList>
            <person name="Carter J.-M."/>
            <person name="Baker S.C."/>
            <person name="Pink R."/>
            <person name="Carter D.R.F."/>
            <person name="Collins A."/>
            <person name="Tomlin J."/>
            <person name="Gibbs M."/>
            <person name="Breuker C.J."/>
        </authorList>
    </citation>
    <scope>NUCLEOTIDE SEQUENCE</scope>
    <source>
        <tissue evidence="1">Ovary</tissue>
    </source>
</reference>